<dbReference type="SUPFAM" id="SSF48371">
    <property type="entry name" value="ARM repeat"/>
    <property type="match status" value="1"/>
</dbReference>
<dbReference type="GO" id="GO:0003743">
    <property type="term" value="F:translation initiation factor activity"/>
    <property type="evidence" value="ECO:0007669"/>
    <property type="project" value="UniProtKB-KW"/>
</dbReference>
<keyword evidence="1" id="KW-0396">Initiation factor</keyword>
<dbReference type="EMBL" id="BGZK01000032">
    <property type="protein sequence ID" value="GBP08782.1"/>
    <property type="molecule type" value="Genomic_DNA"/>
</dbReference>
<keyword evidence="2" id="KW-1185">Reference proteome</keyword>
<sequence length="369" mass="42941">MNSGLQSLSVKVRALDKFDFQPTSWDNWKKRFVRYLRLTGNENLNDVSKIDLLLYSMGQQAEQLIKNLNVSENKEYNEVLQAIDNYFNIKRNIVFERFKFNNRIQRDTEDIDDFIKDLQVLVDMCEYGDLRDELLRDRIIVGLTDKHVTKRLLQIPDLTLKETIRMLVRAEEQDETKCLWMDDSTFNEKEKENEYGHLAKEQSIVVSGTSVNEIENVGKHVKCDIVIEIFKVLLDQLNGRNSQIMLLYIKNKIKKLELNSQSRLEEVANLVYEKALTSSESASICAKLCRHLVSFAQETPVTDKFNFRTFIIQKCQTEFISQDNNGDDNLVSFEMELVESNVPAYGNPIAMKMIKIPVNPRTTCRKSKI</sequence>
<dbReference type="STRING" id="151549.A0A4C1T2Y2"/>
<reference evidence="1 2" key="1">
    <citation type="journal article" date="2019" name="Commun. Biol.">
        <title>The bagworm genome reveals a unique fibroin gene that provides high tensile strength.</title>
        <authorList>
            <person name="Kono N."/>
            <person name="Nakamura H."/>
            <person name="Ohtoshi R."/>
            <person name="Tomita M."/>
            <person name="Numata K."/>
            <person name="Arakawa K."/>
        </authorList>
    </citation>
    <scope>NUCLEOTIDE SEQUENCE [LARGE SCALE GENOMIC DNA]</scope>
</reference>
<name>A0A4C1T2Y2_EUMVA</name>
<gene>
    <name evidence="1" type="primary">EIF4G1</name>
    <name evidence="1" type="ORF">EVAR_7352_1</name>
</gene>
<evidence type="ECO:0000313" key="2">
    <source>
        <dbReference type="Proteomes" id="UP000299102"/>
    </source>
</evidence>
<dbReference type="Proteomes" id="UP000299102">
    <property type="component" value="Unassembled WGS sequence"/>
</dbReference>
<dbReference type="AlphaFoldDB" id="A0A4C1T2Y2"/>
<dbReference type="InterPro" id="IPR016024">
    <property type="entry name" value="ARM-type_fold"/>
</dbReference>
<keyword evidence="1" id="KW-0648">Protein biosynthesis</keyword>
<comment type="caution">
    <text evidence="1">The sequence shown here is derived from an EMBL/GenBank/DDBJ whole genome shotgun (WGS) entry which is preliminary data.</text>
</comment>
<dbReference type="PANTHER" id="PTHR33198:SF20">
    <property type="entry name" value="RETROTRANSPOSON GAG DOMAIN-CONTAINING PROTEIN"/>
    <property type="match status" value="1"/>
</dbReference>
<proteinExistence type="predicted"/>
<accession>A0A4C1T2Y2</accession>
<evidence type="ECO:0000313" key="1">
    <source>
        <dbReference type="EMBL" id="GBP08782.1"/>
    </source>
</evidence>
<dbReference type="OrthoDB" id="2286242at2759"/>
<dbReference type="Gene3D" id="1.25.40.180">
    <property type="match status" value="1"/>
</dbReference>
<protein>
    <submittedName>
        <fullName evidence="1">Eukaryotic translation initiation factor 4 gamma 1</fullName>
    </submittedName>
</protein>
<dbReference type="PANTHER" id="PTHR33198">
    <property type="entry name" value="ANK_REP_REGION DOMAIN-CONTAINING PROTEIN-RELATED"/>
    <property type="match status" value="1"/>
</dbReference>
<organism evidence="1 2">
    <name type="scientific">Eumeta variegata</name>
    <name type="common">Bagworm moth</name>
    <name type="synonym">Eumeta japonica</name>
    <dbReference type="NCBI Taxonomy" id="151549"/>
    <lineage>
        <taxon>Eukaryota</taxon>
        <taxon>Metazoa</taxon>
        <taxon>Ecdysozoa</taxon>
        <taxon>Arthropoda</taxon>
        <taxon>Hexapoda</taxon>
        <taxon>Insecta</taxon>
        <taxon>Pterygota</taxon>
        <taxon>Neoptera</taxon>
        <taxon>Endopterygota</taxon>
        <taxon>Lepidoptera</taxon>
        <taxon>Glossata</taxon>
        <taxon>Ditrysia</taxon>
        <taxon>Tineoidea</taxon>
        <taxon>Psychidae</taxon>
        <taxon>Oiketicinae</taxon>
        <taxon>Eumeta</taxon>
    </lineage>
</organism>